<feature type="transmembrane region" description="Helical" evidence="7">
    <location>
        <begin position="272"/>
        <end position="292"/>
    </location>
</feature>
<proteinExistence type="inferred from homology"/>
<evidence type="ECO:0000313" key="11">
    <source>
        <dbReference type="EMBL" id="MYR33180.1"/>
    </source>
</evidence>
<gene>
    <name evidence="11" type="ORF">GTW20_13130</name>
    <name evidence="10" type="ORF">VSQ78_13330</name>
</gene>
<accession>A0A7K2IT73</accession>
<protein>
    <submittedName>
        <fullName evidence="10 11">ABC transporter permease</fullName>
    </submittedName>
</protein>
<dbReference type="Proteomes" id="UP000467124">
    <property type="component" value="Unassembled WGS sequence"/>
</dbReference>
<dbReference type="InterPro" id="IPR025966">
    <property type="entry name" value="OppC_N"/>
</dbReference>
<dbReference type="GeneID" id="91391007"/>
<evidence type="ECO:0000259" key="9">
    <source>
        <dbReference type="PROSITE" id="PS50928"/>
    </source>
</evidence>
<keyword evidence="2 7" id="KW-0813">Transport</keyword>
<evidence type="ECO:0000313" key="13">
    <source>
        <dbReference type="Proteomes" id="UP001585053"/>
    </source>
</evidence>
<evidence type="ECO:0000256" key="4">
    <source>
        <dbReference type="ARBA" id="ARBA00022692"/>
    </source>
</evidence>
<name>A0A7K2IT73_9ACTN</name>
<evidence type="ECO:0000313" key="12">
    <source>
        <dbReference type="Proteomes" id="UP000467124"/>
    </source>
</evidence>
<evidence type="ECO:0000256" key="6">
    <source>
        <dbReference type="ARBA" id="ARBA00023136"/>
    </source>
</evidence>
<evidence type="ECO:0000256" key="2">
    <source>
        <dbReference type="ARBA" id="ARBA00022448"/>
    </source>
</evidence>
<dbReference type="AlphaFoldDB" id="A0A7K2IT73"/>
<evidence type="ECO:0000256" key="7">
    <source>
        <dbReference type="RuleBase" id="RU363032"/>
    </source>
</evidence>
<keyword evidence="13" id="KW-1185">Reference proteome</keyword>
<dbReference type="OMA" id="TRPWLFW"/>
<feature type="transmembrane region" description="Helical" evidence="7">
    <location>
        <begin position="107"/>
        <end position="129"/>
    </location>
</feature>
<keyword evidence="4 7" id="KW-0812">Transmembrane</keyword>
<comment type="similarity">
    <text evidence="7">Belongs to the binding-protein-dependent transport system permease family.</text>
</comment>
<dbReference type="PANTHER" id="PTHR43386:SF1">
    <property type="entry name" value="D,D-DIPEPTIDE TRANSPORT SYSTEM PERMEASE PROTEIN DDPC-RELATED"/>
    <property type="match status" value="1"/>
</dbReference>
<reference evidence="10 13" key="2">
    <citation type="submission" date="2024-01" db="EMBL/GenBank/DDBJ databases">
        <title>Genome mining of biosynthetic gene clusters to explore secondary metabolites of Streptomyces sp.</title>
        <authorList>
            <person name="Baig A."/>
            <person name="Ajitkumar Shintre N."/>
            <person name="Kumar H."/>
            <person name="Anbarasu A."/>
            <person name="Ramaiah S."/>
        </authorList>
    </citation>
    <scope>NUCLEOTIDE SEQUENCE [LARGE SCALE GENOMIC DNA]</scope>
    <source>
        <strain evidence="10 13">A01</strain>
    </source>
</reference>
<dbReference type="CDD" id="cd06261">
    <property type="entry name" value="TM_PBP2"/>
    <property type="match status" value="1"/>
</dbReference>
<comment type="subcellular location">
    <subcellularLocation>
        <location evidence="1 7">Cell membrane</location>
        <topology evidence="1 7">Multi-pass membrane protein</topology>
    </subcellularLocation>
</comment>
<dbReference type="InterPro" id="IPR050366">
    <property type="entry name" value="BP-dependent_transpt_permease"/>
</dbReference>
<dbReference type="EMBL" id="WWHY01000001">
    <property type="protein sequence ID" value="MYR33180.1"/>
    <property type="molecule type" value="Genomic_DNA"/>
</dbReference>
<dbReference type="PANTHER" id="PTHR43386">
    <property type="entry name" value="OLIGOPEPTIDE TRANSPORT SYSTEM PERMEASE PROTEIN APPC"/>
    <property type="match status" value="1"/>
</dbReference>
<organism evidence="11 12">
    <name type="scientific">Nocardiopsis alba</name>
    <dbReference type="NCBI Taxonomy" id="53437"/>
    <lineage>
        <taxon>Bacteria</taxon>
        <taxon>Bacillati</taxon>
        <taxon>Actinomycetota</taxon>
        <taxon>Actinomycetes</taxon>
        <taxon>Streptosporangiales</taxon>
        <taxon>Nocardiopsidaceae</taxon>
        <taxon>Nocardiopsis</taxon>
    </lineage>
</organism>
<dbReference type="Gene3D" id="1.10.3720.10">
    <property type="entry name" value="MetI-like"/>
    <property type="match status" value="1"/>
</dbReference>
<feature type="region of interest" description="Disordered" evidence="8">
    <location>
        <begin position="1"/>
        <end position="23"/>
    </location>
</feature>
<dbReference type="Proteomes" id="UP001585053">
    <property type="component" value="Unassembled WGS sequence"/>
</dbReference>
<keyword evidence="5 7" id="KW-1133">Transmembrane helix</keyword>
<reference evidence="11 12" key="1">
    <citation type="journal article" date="2019" name="Nat. Commun.">
        <title>The antimicrobial potential of Streptomyces from insect microbiomes.</title>
        <authorList>
            <person name="Chevrette M.G."/>
            <person name="Carlson C.M."/>
            <person name="Ortega H.E."/>
            <person name="Thomas C."/>
            <person name="Ananiev G.E."/>
            <person name="Barns K.J."/>
            <person name="Book A.J."/>
            <person name="Cagnazzo J."/>
            <person name="Carlos C."/>
            <person name="Flanigan W."/>
            <person name="Grubbs K.J."/>
            <person name="Horn H.A."/>
            <person name="Hoffmann F.M."/>
            <person name="Klassen J.L."/>
            <person name="Knack J.J."/>
            <person name="Lewin G.R."/>
            <person name="McDonald B.R."/>
            <person name="Muller L."/>
            <person name="Melo W.G.P."/>
            <person name="Pinto-Tomas A.A."/>
            <person name="Schmitz A."/>
            <person name="Wendt-Pienkowski E."/>
            <person name="Wildman S."/>
            <person name="Zhao M."/>
            <person name="Zhang F."/>
            <person name="Bugni T.S."/>
            <person name="Andes D.R."/>
            <person name="Pupo M.T."/>
            <person name="Currie C.R."/>
        </authorList>
    </citation>
    <scope>NUCLEOTIDE SEQUENCE [LARGE SCALE GENOMIC DNA]</scope>
    <source>
        <strain evidence="11 12">SID5840</strain>
    </source>
</reference>
<dbReference type="InterPro" id="IPR035906">
    <property type="entry name" value="MetI-like_sf"/>
</dbReference>
<keyword evidence="3" id="KW-1003">Cell membrane</keyword>
<dbReference type="SUPFAM" id="SSF161098">
    <property type="entry name" value="MetI-like"/>
    <property type="match status" value="1"/>
</dbReference>
<feature type="transmembrane region" description="Helical" evidence="7">
    <location>
        <begin position="136"/>
        <end position="158"/>
    </location>
</feature>
<sequence length="308" mass="32938">MSENGMSKSARRDPAKKRKKSSADQTQLQTILIRFSRHRPAMISLVLLGIIALFAFLGPFLWTWDHTVYKEIPSNQPPSGTHPLGTSAAGHDVLGQLMRGAQQTLKVAFTVSLLSTAFGSVWGATAGYYGGRVDAFMMRVVDIFLIVPLLVAAAAIAGNSGAGTSWSAIALIISIFSWATIARVVRGVVLSLREQEFVEAARASGASAPWIILRHLLPNAAGPIIVAATLLVAVAILAEAGMSFLGLGIQLPDISLGQMIGSARTAVSTRPWLFYPPGVLLVLICLTINFIGDGLRDALDPRQTRVRR</sequence>
<evidence type="ECO:0000313" key="10">
    <source>
        <dbReference type="EMBL" id="MFB8768687.1"/>
    </source>
</evidence>
<dbReference type="InterPro" id="IPR000515">
    <property type="entry name" value="MetI-like"/>
</dbReference>
<evidence type="ECO:0000256" key="3">
    <source>
        <dbReference type="ARBA" id="ARBA00022475"/>
    </source>
</evidence>
<feature type="transmembrane region" description="Helical" evidence="7">
    <location>
        <begin position="41"/>
        <end position="62"/>
    </location>
</feature>
<comment type="caution">
    <text evidence="11">The sequence shown here is derived from an EMBL/GenBank/DDBJ whole genome shotgun (WGS) entry which is preliminary data.</text>
</comment>
<dbReference type="GO" id="GO:0005886">
    <property type="term" value="C:plasma membrane"/>
    <property type="evidence" value="ECO:0007669"/>
    <property type="project" value="UniProtKB-SubCell"/>
</dbReference>
<dbReference type="EMBL" id="JAYMRS010000004">
    <property type="protein sequence ID" value="MFB8768687.1"/>
    <property type="molecule type" value="Genomic_DNA"/>
</dbReference>
<feature type="domain" description="ABC transmembrane type-1" evidence="9">
    <location>
        <begin position="101"/>
        <end position="292"/>
    </location>
</feature>
<dbReference type="RefSeq" id="WP_014911617.1">
    <property type="nucleotide sequence ID" value="NZ_BAZE01000003.1"/>
</dbReference>
<feature type="transmembrane region" description="Helical" evidence="7">
    <location>
        <begin position="224"/>
        <end position="252"/>
    </location>
</feature>
<evidence type="ECO:0000256" key="8">
    <source>
        <dbReference type="SAM" id="MobiDB-lite"/>
    </source>
</evidence>
<evidence type="ECO:0000256" key="1">
    <source>
        <dbReference type="ARBA" id="ARBA00004651"/>
    </source>
</evidence>
<dbReference type="PROSITE" id="PS50928">
    <property type="entry name" value="ABC_TM1"/>
    <property type="match status" value="1"/>
</dbReference>
<evidence type="ECO:0000256" key="5">
    <source>
        <dbReference type="ARBA" id="ARBA00022989"/>
    </source>
</evidence>
<dbReference type="GO" id="GO:0055085">
    <property type="term" value="P:transmembrane transport"/>
    <property type="evidence" value="ECO:0007669"/>
    <property type="project" value="InterPro"/>
</dbReference>
<dbReference type="Pfam" id="PF00528">
    <property type="entry name" value="BPD_transp_1"/>
    <property type="match status" value="1"/>
</dbReference>
<dbReference type="Pfam" id="PF12911">
    <property type="entry name" value="OppC_N"/>
    <property type="match status" value="1"/>
</dbReference>
<feature type="transmembrane region" description="Helical" evidence="7">
    <location>
        <begin position="164"/>
        <end position="185"/>
    </location>
</feature>
<keyword evidence="6 7" id="KW-0472">Membrane</keyword>